<sequence length="199" mass="23007">MHIRISPSFVGTSKERIKMRKGLSVAKSIAKLLISQIHEAVKDCRERKTLSMSKQFDSEIDKYGEISESNFDDGVFPWQTDGIISRENFYLIDTSVLMQRYEKEIIQVEEEMINYCDALTKQKQKLEKEMESMKLLSDPLCQVVRGRYFLLSLELSNLKEKIINLVFCLKNLEDDDHTNSSSSSSDEDENQQDSSADEE</sequence>
<dbReference type="EMBL" id="LRGB01002664">
    <property type="protein sequence ID" value="KZS06631.1"/>
    <property type="molecule type" value="Genomic_DNA"/>
</dbReference>
<evidence type="ECO:0000256" key="2">
    <source>
        <dbReference type="SAM" id="MobiDB-lite"/>
    </source>
</evidence>
<evidence type="ECO:0000256" key="1">
    <source>
        <dbReference type="SAM" id="Coils"/>
    </source>
</evidence>
<dbReference type="Proteomes" id="UP000076858">
    <property type="component" value="Unassembled WGS sequence"/>
</dbReference>
<evidence type="ECO:0000313" key="4">
    <source>
        <dbReference type="Proteomes" id="UP000076858"/>
    </source>
</evidence>
<comment type="caution">
    <text evidence="3">The sequence shown here is derived from an EMBL/GenBank/DDBJ whole genome shotgun (WGS) entry which is preliminary data.</text>
</comment>
<gene>
    <name evidence="3" type="ORF">APZ42_029883</name>
</gene>
<feature type="coiled-coil region" evidence="1">
    <location>
        <begin position="91"/>
        <end position="136"/>
    </location>
</feature>
<feature type="region of interest" description="Disordered" evidence="2">
    <location>
        <begin position="175"/>
        <end position="199"/>
    </location>
</feature>
<accession>A0A164P9J4</accession>
<keyword evidence="1" id="KW-0175">Coiled coil</keyword>
<feature type="compositionally biased region" description="Acidic residues" evidence="2">
    <location>
        <begin position="185"/>
        <end position="199"/>
    </location>
</feature>
<organism evidence="3 4">
    <name type="scientific">Daphnia magna</name>
    <dbReference type="NCBI Taxonomy" id="35525"/>
    <lineage>
        <taxon>Eukaryota</taxon>
        <taxon>Metazoa</taxon>
        <taxon>Ecdysozoa</taxon>
        <taxon>Arthropoda</taxon>
        <taxon>Crustacea</taxon>
        <taxon>Branchiopoda</taxon>
        <taxon>Diplostraca</taxon>
        <taxon>Cladocera</taxon>
        <taxon>Anomopoda</taxon>
        <taxon>Daphniidae</taxon>
        <taxon>Daphnia</taxon>
    </lineage>
</organism>
<protein>
    <submittedName>
        <fullName evidence="3">Uncharacterized protein</fullName>
    </submittedName>
</protein>
<name>A0A164P9J4_9CRUS</name>
<evidence type="ECO:0000313" key="3">
    <source>
        <dbReference type="EMBL" id="KZS06631.1"/>
    </source>
</evidence>
<dbReference type="AlphaFoldDB" id="A0A164P9J4"/>
<reference evidence="3 4" key="1">
    <citation type="submission" date="2016-03" db="EMBL/GenBank/DDBJ databases">
        <title>EvidentialGene: Evidence-directed Construction of Genes on Genomes.</title>
        <authorList>
            <person name="Gilbert D.G."/>
            <person name="Choi J.-H."/>
            <person name="Mockaitis K."/>
            <person name="Colbourne J."/>
            <person name="Pfrender M."/>
        </authorList>
    </citation>
    <scope>NUCLEOTIDE SEQUENCE [LARGE SCALE GENOMIC DNA]</scope>
    <source>
        <strain evidence="3 4">Xinb3</strain>
        <tissue evidence="3">Complete organism</tissue>
    </source>
</reference>
<proteinExistence type="predicted"/>
<dbReference type="OrthoDB" id="10500148at2759"/>
<keyword evidence="4" id="KW-1185">Reference proteome</keyword>